<name>A0AAJ0BVE3_9PEZI</name>
<dbReference type="InterPro" id="IPR002347">
    <property type="entry name" value="SDR_fam"/>
</dbReference>
<dbReference type="SUPFAM" id="SSF51735">
    <property type="entry name" value="NAD(P)-binding Rossmann-fold domains"/>
    <property type="match status" value="1"/>
</dbReference>
<dbReference type="GO" id="GO:0005737">
    <property type="term" value="C:cytoplasm"/>
    <property type="evidence" value="ECO:0007669"/>
    <property type="project" value="TreeGrafter"/>
</dbReference>
<evidence type="ECO:0000313" key="5">
    <source>
        <dbReference type="EMBL" id="KAK1763789.1"/>
    </source>
</evidence>
<dbReference type="PANTHER" id="PTHR44229">
    <property type="entry name" value="15-HYDROXYPROSTAGLANDIN DEHYDROGENASE [NAD(+)]"/>
    <property type="match status" value="1"/>
</dbReference>
<dbReference type="Gene3D" id="3.40.50.720">
    <property type="entry name" value="NAD(P)-binding Rossmann-like Domain"/>
    <property type="match status" value="1"/>
</dbReference>
<gene>
    <name evidence="5" type="ORF">QBC33DRAFT_458494</name>
</gene>
<organism evidence="5 6">
    <name type="scientific">Phialemonium atrogriseum</name>
    <dbReference type="NCBI Taxonomy" id="1093897"/>
    <lineage>
        <taxon>Eukaryota</taxon>
        <taxon>Fungi</taxon>
        <taxon>Dikarya</taxon>
        <taxon>Ascomycota</taxon>
        <taxon>Pezizomycotina</taxon>
        <taxon>Sordariomycetes</taxon>
        <taxon>Sordariomycetidae</taxon>
        <taxon>Cephalothecales</taxon>
        <taxon>Cephalothecaceae</taxon>
        <taxon>Phialemonium</taxon>
    </lineage>
</organism>
<dbReference type="GeneID" id="85308075"/>
<keyword evidence="3" id="KW-0560">Oxidoreductase</keyword>
<comment type="caution">
    <text evidence="5">The sequence shown here is derived from an EMBL/GenBank/DDBJ whole genome shotgun (WGS) entry which is preliminary data.</text>
</comment>
<evidence type="ECO:0000313" key="6">
    <source>
        <dbReference type="Proteomes" id="UP001244011"/>
    </source>
</evidence>
<accession>A0AAJ0BVE3</accession>
<protein>
    <submittedName>
        <fullName evidence="5">Uncharacterized protein</fullName>
    </submittedName>
</protein>
<proteinExistence type="inferred from homology"/>
<evidence type="ECO:0000256" key="2">
    <source>
        <dbReference type="ARBA" id="ARBA00022857"/>
    </source>
</evidence>
<dbReference type="CDD" id="cd05323">
    <property type="entry name" value="ADH_SDR_c_like"/>
    <property type="match status" value="1"/>
</dbReference>
<dbReference type="AlphaFoldDB" id="A0AAJ0BVE3"/>
<dbReference type="InterPro" id="IPR036291">
    <property type="entry name" value="NAD(P)-bd_dom_sf"/>
</dbReference>
<keyword evidence="6" id="KW-1185">Reference proteome</keyword>
<sequence>MSSTSTRVAIITGGGSGMGFAVAKRLAEEGWHLTIVDLNESQGVKAADELGGKTTFVKADVTKYGDQLAAFEQTFTKHGRLDFVFANAGIAEKADFYDKPGAWPPKPPPMLSQEVNLTGVVYSSYLAMHFMRQNETPGGVIVMTASAASLYASPELPIYTASKHGVLGLMRSMSLALHDEGIRVNCTLPGAIRTSLHPDQTWSQFAHGDFTPIGEVVDTVVGLVKDSEATGRAMEISAGEVFDRKQPDFSNGTMARIMNGASY</sequence>
<comment type="similarity">
    <text evidence="1 4">Belongs to the short-chain dehydrogenases/reductases (SDR) family.</text>
</comment>
<dbReference type="PRINTS" id="PR00080">
    <property type="entry name" value="SDRFAMILY"/>
</dbReference>
<dbReference type="GO" id="GO:0016616">
    <property type="term" value="F:oxidoreductase activity, acting on the CH-OH group of donors, NAD or NADP as acceptor"/>
    <property type="evidence" value="ECO:0007669"/>
    <property type="project" value="TreeGrafter"/>
</dbReference>
<dbReference type="Pfam" id="PF00106">
    <property type="entry name" value="adh_short"/>
    <property type="match status" value="1"/>
</dbReference>
<dbReference type="PROSITE" id="PS00061">
    <property type="entry name" value="ADH_SHORT"/>
    <property type="match status" value="1"/>
</dbReference>
<dbReference type="PRINTS" id="PR00081">
    <property type="entry name" value="GDHRDH"/>
</dbReference>
<dbReference type="EMBL" id="MU839024">
    <property type="protein sequence ID" value="KAK1763789.1"/>
    <property type="molecule type" value="Genomic_DNA"/>
</dbReference>
<evidence type="ECO:0000256" key="3">
    <source>
        <dbReference type="ARBA" id="ARBA00023002"/>
    </source>
</evidence>
<dbReference type="InterPro" id="IPR020904">
    <property type="entry name" value="Sc_DH/Rdtase_CS"/>
</dbReference>
<evidence type="ECO:0000256" key="1">
    <source>
        <dbReference type="ARBA" id="ARBA00006484"/>
    </source>
</evidence>
<evidence type="ECO:0000256" key="4">
    <source>
        <dbReference type="RuleBase" id="RU000363"/>
    </source>
</evidence>
<dbReference type="RefSeq" id="XP_060280002.1">
    <property type="nucleotide sequence ID" value="XM_060424888.1"/>
</dbReference>
<keyword evidence="2" id="KW-0521">NADP</keyword>
<dbReference type="PANTHER" id="PTHR44229:SF4">
    <property type="entry name" value="15-HYDROXYPROSTAGLANDIN DEHYDROGENASE [NAD(+)]"/>
    <property type="match status" value="1"/>
</dbReference>
<dbReference type="Proteomes" id="UP001244011">
    <property type="component" value="Unassembled WGS sequence"/>
</dbReference>
<reference evidence="5" key="1">
    <citation type="submission" date="2023-06" db="EMBL/GenBank/DDBJ databases">
        <title>Genome-scale phylogeny and comparative genomics of the fungal order Sordariales.</title>
        <authorList>
            <consortium name="Lawrence Berkeley National Laboratory"/>
            <person name="Hensen N."/>
            <person name="Bonometti L."/>
            <person name="Westerberg I."/>
            <person name="Brannstrom I.O."/>
            <person name="Guillou S."/>
            <person name="Cros-Aarteil S."/>
            <person name="Calhoun S."/>
            <person name="Haridas S."/>
            <person name="Kuo A."/>
            <person name="Mondo S."/>
            <person name="Pangilinan J."/>
            <person name="Riley R."/>
            <person name="Labutti K."/>
            <person name="Andreopoulos B."/>
            <person name="Lipzen A."/>
            <person name="Chen C."/>
            <person name="Yanf M."/>
            <person name="Daum C."/>
            <person name="Ng V."/>
            <person name="Clum A."/>
            <person name="Steindorff A."/>
            <person name="Ohm R."/>
            <person name="Martin F."/>
            <person name="Silar P."/>
            <person name="Natvig D."/>
            <person name="Lalanne C."/>
            <person name="Gautier V."/>
            <person name="Ament-Velasquez S.L."/>
            <person name="Kruys A."/>
            <person name="Hutchinson M.I."/>
            <person name="Powell A.J."/>
            <person name="Barry K."/>
            <person name="Miller A.N."/>
            <person name="Grigoriev I.V."/>
            <person name="Debuchy R."/>
            <person name="Gladieux P."/>
            <person name="Thoren M.H."/>
            <person name="Johannesson H."/>
        </authorList>
    </citation>
    <scope>NUCLEOTIDE SEQUENCE</scope>
    <source>
        <strain evidence="5">8032-3</strain>
    </source>
</reference>